<dbReference type="RefSeq" id="WP_050532632.1">
    <property type="nucleotide sequence ID" value="NZ_AQQZ01000020.1"/>
</dbReference>
<evidence type="ECO:0000313" key="1">
    <source>
        <dbReference type="EMBL" id="KNG91981.1"/>
    </source>
</evidence>
<reference evidence="1 2" key="1">
    <citation type="journal article" date="2015" name="Int. J. Syst. Evol. Microbiol.">
        <title>Aestuariivita atlantica sp. nov., isolated from deep sea sediment of the Atlantic Ocean.</title>
        <authorList>
            <person name="Li G."/>
            <person name="Lai Q."/>
            <person name="Du Y."/>
            <person name="Liu X."/>
            <person name="Sun F."/>
            <person name="Shao Z."/>
        </authorList>
    </citation>
    <scope>NUCLEOTIDE SEQUENCE [LARGE SCALE GENOMIC DNA]</scope>
    <source>
        <strain evidence="1 2">22II-S11-z3</strain>
    </source>
</reference>
<sequence>MKYLTLPCILTLAACLPADVSVQDRPTQTRTVAAAAPAPQLPPEIVAPVSTGLPVTATVDCSVGGIGLFGSCDQEATATCTRAGLTLSRLEQIDPENPGVAGIATNNASIVESGLKPATHRVICV</sequence>
<proteinExistence type="predicted"/>
<evidence type="ECO:0000313" key="2">
    <source>
        <dbReference type="Proteomes" id="UP000036938"/>
    </source>
</evidence>
<gene>
    <name evidence="1" type="ORF">ATO11_19760</name>
</gene>
<dbReference type="PROSITE" id="PS51257">
    <property type="entry name" value="PROKAR_LIPOPROTEIN"/>
    <property type="match status" value="1"/>
</dbReference>
<evidence type="ECO:0008006" key="3">
    <source>
        <dbReference type="Google" id="ProtNLM"/>
    </source>
</evidence>
<keyword evidence="2" id="KW-1185">Reference proteome</keyword>
<dbReference type="EMBL" id="AQQZ01000020">
    <property type="protein sequence ID" value="KNG91981.1"/>
    <property type="molecule type" value="Genomic_DNA"/>
</dbReference>
<protein>
    <recommendedName>
        <fullName evidence="3">Lipoprotein</fullName>
    </recommendedName>
</protein>
<name>A0A0L1JJQ6_9RHOB</name>
<dbReference type="STRING" id="1317121.ATO11_19760"/>
<accession>A0A0L1JJQ6</accession>
<dbReference type="AlphaFoldDB" id="A0A0L1JJQ6"/>
<comment type="caution">
    <text evidence="1">The sequence shown here is derived from an EMBL/GenBank/DDBJ whole genome shotgun (WGS) entry which is preliminary data.</text>
</comment>
<organism evidence="1 2">
    <name type="scientific">Pseudaestuariivita atlantica</name>
    <dbReference type="NCBI Taxonomy" id="1317121"/>
    <lineage>
        <taxon>Bacteria</taxon>
        <taxon>Pseudomonadati</taxon>
        <taxon>Pseudomonadota</taxon>
        <taxon>Alphaproteobacteria</taxon>
        <taxon>Rhodobacterales</taxon>
        <taxon>Paracoccaceae</taxon>
        <taxon>Pseudaestuariivita</taxon>
    </lineage>
</organism>
<dbReference type="Proteomes" id="UP000036938">
    <property type="component" value="Unassembled WGS sequence"/>
</dbReference>